<dbReference type="GeneID" id="18910075"/>
<dbReference type="Proteomes" id="UP000008370">
    <property type="component" value="Unassembled WGS sequence"/>
</dbReference>
<feature type="compositionally biased region" description="Polar residues" evidence="1">
    <location>
        <begin position="363"/>
        <end position="385"/>
    </location>
</feature>
<evidence type="ECO:0000313" key="3">
    <source>
        <dbReference type="EMBL" id="EKM57816.1"/>
    </source>
</evidence>
<dbReference type="OrthoDB" id="3981028at2759"/>
<organism evidence="3 4">
    <name type="scientific">Phanerochaete carnosa (strain HHB-10118-sp)</name>
    <name type="common">White-rot fungus</name>
    <name type="synonym">Peniophora carnosa</name>
    <dbReference type="NCBI Taxonomy" id="650164"/>
    <lineage>
        <taxon>Eukaryota</taxon>
        <taxon>Fungi</taxon>
        <taxon>Dikarya</taxon>
        <taxon>Basidiomycota</taxon>
        <taxon>Agaricomycotina</taxon>
        <taxon>Agaricomycetes</taxon>
        <taxon>Polyporales</taxon>
        <taxon>Phanerochaetaceae</taxon>
        <taxon>Phanerochaete</taxon>
    </lineage>
</organism>
<reference evidence="3 4" key="1">
    <citation type="journal article" date="2012" name="BMC Genomics">
        <title>Comparative genomics of the white-rot fungi, Phanerochaete carnosa and P. chrysosporium, to elucidate the genetic basis of the distinct wood types they colonize.</title>
        <authorList>
            <person name="Suzuki H."/>
            <person name="MacDonald J."/>
            <person name="Syed K."/>
            <person name="Salamov A."/>
            <person name="Hori C."/>
            <person name="Aerts A."/>
            <person name="Henrissat B."/>
            <person name="Wiebenga A."/>
            <person name="vanKuyk P.A."/>
            <person name="Barry K."/>
            <person name="Lindquist E."/>
            <person name="LaButti K."/>
            <person name="Lapidus A."/>
            <person name="Lucas S."/>
            <person name="Coutinho P."/>
            <person name="Gong Y."/>
            <person name="Samejima M."/>
            <person name="Mahadevan R."/>
            <person name="Abou-Zaid M."/>
            <person name="de Vries R.P."/>
            <person name="Igarashi K."/>
            <person name="Yadav J.S."/>
            <person name="Grigoriev I.V."/>
            <person name="Master E.R."/>
        </authorList>
    </citation>
    <scope>NUCLEOTIDE SEQUENCE [LARGE SCALE GENOMIC DNA]</scope>
    <source>
        <strain evidence="3 4">HHB-10118-sp</strain>
    </source>
</reference>
<name>K5V5B9_PHACS</name>
<dbReference type="STRING" id="650164.K5V5B9"/>
<evidence type="ECO:0000256" key="1">
    <source>
        <dbReference type="SAM" id="MobiDB-lite"/>
    </source>
</evidence>
<feature type="transmembrane region" description="Helical" evidence="2">
    <location>
        <begin position="414"/>
        <end position="431"/>
    </location>
</feature>
<keyword evidence="2" id="KW-0812">Transmembrane</keyword>
<feature type="compositionally biased region" description="Low complexity" evidence="1">
    <location>
        <begin position="321"/>
        <end position="335"/>
    </location>
</feature>
<protein>
    <submittedName>
        <fullName evidence="3">Uncharacterized protein</fullName>
    </submittedName>
</protein>
<dbReference type="KEGG" id="pco:PHACADRAFT_182256"/>
<dbReference type="AlphaFoldDB" id="K5V5B9"/>
<feature type="region of interest" description="Disordered" evidence="1">
    <location>
        <begin position="240"/>
        <end position="390"/>
    </location>
</feature>
<accession>K5V5B9</accession>
<dbReference type="EMBL" id="JH930470">
    <property type="protein sequence ID" value="EKM57816.1"/>
    <property type="molecule type" value="Genomic_DNA"/>
</dbReference>
<dbReference type="InParanoid" id="K5V5B9"/>
<proteinExistence type="predicted"/>
<feature type="compositionally biased region" description="Basic and acidic residues" evidence="1">
    <location>
        <begin position="350"/>
        <end position="361"/>
    </location>
</feature>
<evidence type="ECO:0000313" key="4">
    <source>
        <dbReference type="Proteomes" id="UP000008370"/>
    </source>
</evidence>
<feature type="compositionally biased region" description="Low complexity" evidence="1">
    <location>
        <begin position="253"/>
        <end position="293"/>
    </location>
</feature>
<keyword evidence="2" id="KW-0472">Membrane</keyword>
<dbReference type="RefSeq" id="XP_007393160.1">
    <property type="nucleotide sequence ID" value="XM_007393098.1"/>
</dbReference>
<keyword evidence="4" id="KW-1185">Reference proteome</keyword>
<gene>
    <name evidence="3" type="ORF">PHACADRAFT_182256</name>
</gene>
<sequence length="490" mass="52863">MPTATATITSEALSDDTTSILSLKASKPVVAESSTAATLRSLYPRAAKAFLQRDFALTHSLVTSAFALVGPPTLAVEDDLELSRRKWDILRITLEITVYTSPFPSDDANAFPAVFRANQTMSPPSLLNSLYTRSVQLFTPTTQAGNPAYLPYQILYTLGSAGVKLGCSEMSRGMIEDWLARRDSDDSEQGHKGYAKVIELYCVHVLPRVNEWRYAEDFLSCEPELDSETRNNMIVAVRESQQRTLETRSLVEASSQASRSAESSSSSAASSRALSPAPSTSSESSTSTHTATPRTPHPEQKKGKGRGKVGNGTLNGLTYLTPSASSSSTESIATAKTVIPDTINKRLVNGRRDASRGRADTSKPASQSHSNAVSSMSQPSRSSLTPPAIRPPTTLAVVRTYLQSVLGNTSRTKIAALFLVFVLFPLLSFFLRMRRRRMITGGSGAADQVRRRLRRIEGGATATTGFVTNLWGEMVRAIGDTIRMGGGGLA</sequence>
<evidence type="ECO:0000256" key="2">
    <source>
        <dbReference type="SAM" id="Phobius"/>
    </source>
</evidence>
<keyword evidence="2" id="KW-1133">Transmembrane helix</keyword>
<dbReference type="HOGENOM" id="CLU_035515_0_0_1"/>